<evidence type="ECO:0000256" key="3">
    <source>
        <dbReference type="ARBA" id="ARBA00022801"/>
    </source>
</evidence>
<dbReference type="GO" id="GO:0016787">
    <property type="term" value="F:hydrolase activity"/>
    <property type="evidence" value="ECO:0007669"/>
    <property type="project" value="UniProtKB-KW"/>
</dbReference>
<comment type="caution">
    <text evidence="6">The sequence shown here is derived from an EMBL/GenBank/DDBJ whole genome shotgun (WGS) entry which is preliminary data.</text>
</comment>
<protein>
    <submittedName>
        <fullName evidence="6">MBL fold metallo-hydrolase</fullName>
    </submittedName>
</protein>
<proteinExistence type="inferred from homology"/>
<dbReference type="InterPro" id="IPR036866">
    <property type="entry name" value="RibonucZ/Hydroxyglut_hydro"/>
</dbReference>
<dbReference type="SUPFAM" id="SSF56281">
    <property type="entry name" value="Metallo-hydrolase/oxidoreductase"/>
    <property type="match status" value="1"/>
</dbReference>
<evidence type="ECO:0000256" key="1">
    <source>
        <dbReference type="ARBA" id="ARBA00007749"/>
    </source>
</evidence>
<evidence type="ECO:0000313" key="6">
    <source>
        <dbReference type="EMBL" id="MBG9375137.1"/>
    </source>
</evidence>
<dbReference type="RefSeq" id="WP_196989204.1">
    <property type="nucleotide sequence ID" value="NZ_JADWYR010000001.1"/>
</dbReference>
<dbReference type="InterPro" id="IPR051013">
    <property type="entry name" value="MBL_superfamily_lactonases"/>
</dbReference>
<sequence length="255" mass="29147">MQIIPLSEGVFTIDKTKIFVPFDLDNDELQQRPVGSLLVEVQPFVVVTSKDVLLLDTGLGFSRNGTLQLYANLKAANIAPESITKVLMTHLHKDHAGGVSVKDKLGNYQLSFPKATYYVQKKEMEFAMETGFPSYMAEEISMLQYGQNVVFLDGDGTIDEYISYHITGGHSPYHQVYWIKEKNETIFFGGDDAPQLQQMKNKFIAKYDYDGKKCMELRQQWWQTGREENWTFLFYHDVKTPYYNAQTAGTSSNAE</sequence>
<evidence type="ECO:0000256" key="2">
    <source>
        <dbReference type="ARBA" id="ARBA00022723"/>
    </source>
</evidence>
<reference evidence="6" key="1">
    <citation type="submission" date="2020-11" db="EMBL/GenBank/DDBJ databases">
        <title>Bacterial whole genome sequence for Panacibacter sp. DH6.</title>
        <authorList>
            <person name="Le V."/>
            <person name="Ko S."/>
            <person name="Ahn C.-Y."/>
            <person name="Oh H.-M."/>
        </authorList>
    </citation>
    <scope>NUCLEOTIDE SEQUENCE</scope>
    <source>
        <strain evidence="6">DH6</strain>
    </source>
</reference>
<evidence type="ECO:0000256" key="4">
    <source>
        <dbReference type="ARBA" id="ARBA00022833"/>
    </source>
</evidence>
<dbReference type="GO" id="GO:0046872">
    <property type="term" value="F:metal ion binding"/>
    <property type="evidence" value="ECO:0007669"/>
    <property type="project" value="UniProtKB-KW"/>
</dbReference>
<gene>
    <name evidence="6" type="ORF">I5907_02775</name>
</gene>
<keyword evidence="4" id="KW-0862">Zinc</keyword>
<name>A0A931E2W7_9BACT</name>
<dbReference type="AlphaFoldDB" id="A0A931E2W7"/>
<dbReference type="EMBL" id="JADWYR010000001">
    <property type="protein sequence ID" value="MBG9375137.1"/>
    <property type="molecule type" value="Genomic_DNA"/>
</dbReference>
<organism evidence="6 7">
    <name type="scientific">Panacibacter microcysteis</name>
    <dbReference type="NCBI Taxonomy" id="2793269"/>
    <lineage>
        <taxon>Bacteria</taxon>
        <taxon>Pseudomonadati</taxon>
        <taxon>Bacteroidota</taxon>
        <taxon>Chitinophagia</taxon>
        <taxon>Chitinophagales</taxon>
        <taxon>Chitinophagaceae</taxon>
        <taxon>Panacibacter</taxon>
    </lineage>
</organism>
<accession>A0A931E2W7</accession>
<comment type="similarity">
    <text evidence="1">Belongs to the metallo-beta-lactamase superfamily.</text>
</comment>
<evidence type="ECO:0000259" key="5">
    <source>
        <dbReference type="SMART" id="SM00849"/>
    </source>
</evidence>
<dbReference type="SMART" id="SM00849">
    <property type="entry name" value="Lactamase_B"/>
    <property type="match status" value="1"/>
</dbReference>
<dbReference type="Pfam" id="PF00753">
    <property type="entry name" value="Lactamase_B"/>
    <property type="match status" value="1"/>
</dbReference>
<dbReference type="Gene3D" id="3.60.15.10">
    <property type="entry name" value="Ribonuclease Z/Hydroxyacylglutathione hydrolase-like"/>
    <property type="match status" value="1"/>
</dbReference>
<dbReference type="PANTHER" id="PTHR42978">
    <property type="entry name" value="QUORUM-QUENCHING LACTONASE YTNP-RELATED-RELATED"/>
    <property type="match status" value="1"/>
</dbReference>
<evidence type="ECO:0000313" key="7">
    <source>
        <dbReference type="Proteomes" id="UP000628448"/>
    </source>
</evidence>
<keyword evidence="2" id="KW-0479">Metal-binding</keyword>
<dbReference type="Proteomes" id="UP000628448">
    <property type="component" value="Unassembled WGS sequence"/>
</dbReference>
<feature type="domain" description="Metallo-beta-lactamase" evidence="5">
    <location>
        <begin position="40"/>
        <end position="236"/>
    </location>
</feature>
<dbReference type="InterPro" id="IPR001279">
    <property type="entry name" value="Metallo-B-lactamas"/>
</dbReference>
<keyword evidence="7" id="KW-1185">Reference proteome</keyword>
<keyword evidence="3" id="KW-0378">Hydrolase</keyword>